<evidence type="ECO:0000313" key="7">
    <source>
        <dbReference type="EMBL" id="KAK0740176.1"/>
    </source>
</evidence>
<keyword evidence="4 6" id="KW-1133">Transmembrane helix</keyword>
<evidence type="ECO:0000256" key="4">
    <source>
        <dbReference type="ARBA" id="ARBA00022989"/>
    </source>
</evidence>
<comment type="subcellular location">
    <subcellularLocation>
        <location evidence="1">Membrane</location>
        <topology evidence="1">Multi-pass membrane protein</topology>
    </subcellularLocation>
</comment>
<keyword evidence="8" id="KW-1185">Reference proteome</keyword>
<evidence type="ECO:0000256" key="1">
    <source>
        <dbReference type="ARBA" id="ARBA00004141"/>
    </source>
</evidence>
<evidence type="ECO:0000313" key="8">
    <source>
        <dbReference type="Proteomes" id="UP001172155"/>
    </source>
</evidence>
<proteinExistence type="inferred from homology"/>
<name>A0AA40JYP3_9PEZI</name>
<feature type="transmembrane region" description="Helical" evidence="6">
    <location>
        <begin position="32"/>
        <end position="55"/>
    </location>
</feature>
<dbReference type="GO" id="GO:0005743">
    <property type="term" value="C:mitochondrial inner membrane"/>
    <property type="evidence" value="ECO:0007669"/>
    <property type="project" value="TreeGrafter"/>
</dbReference>
<keyword evidence="3 6" id="KW-0812">Transmembrane</keyword>
<dbReference type="InterPro" id="IPR001708">
    <property type="entry name" value="YidC/ALB3/OXA1/COX18"/>
</dbReference>
<feature type="transmembrane region" description="Helical" evidence="6">
    <location>
        <begin position="198"/>
        <end position="220"/>
    </location>
</feature>
<evidence type="ECO:0000256" key="3">
    <source>
        <dbReference type="ARBA" id="ARBA00022692"/>
    </source>
</evidence>
<reference evidence="7" key="1">
    <citation type="submission" date="2023-06" db="EMBL/GenBank/DDBJ databases">
        <title>Genome-scale phylogeny and comparative genomics of the fungal order Sordariales.</title>
        <authorList>
            <consortium name="Lawrence Berkeley National Laboratory"/>
            <person name="Hensen N."/>
            <person name="Bonometti L."/>
            <person name="Westerberg I."/>
            <person name="Brannstrom I.O."/>
            <person name="Guillou S."/>
            <person name="Cros-Aarteil S."/>
            <person name="Calhoun S."/>
            <person name="Haridas S."/>
            <person name="Kuo A."/>
            <person name="Mondo S."/>
            <person name="Pangilinan J."/>
            <person name="Riley R."/>
            <person name="LaButti K."/>
            <person name="Andreopoulos B."/>
            <person name="Lipzen A."/>
            <person name="Chen C."/>
            <person name="Yanf M."/>
            <person name="Daum C."/>
            <person name="Ng V."/>
            <person name="Clum A."/>
            <person name="Steindorff A."/>
            <person name="Ohm R."/>
            <person name="Martin F."/>
            <person name="Silar P."/>
            <person name="Natvig D."/>
            <person name="Lalanne C."/>
            <person name="Gautier V."/>
            <person name="Ament-velasquez S.L."/>
            <person name="Kruys A."/>
            <person name="Hutchinson M.I."/>
            <person name="Powell A.J."/>
            <person name="Barry K."/>
            <person name="Miller A.N."/>
            <person name="Grigoriev I.V."/>
            <person name="Debuchy R."/>
            <person name="Gladieux P."/>
            <person name="Thoren M.H."/>
            <person name="Johannesson H."/>
        </authorList>
    </citation>
    <scope>NUCLEOTIDE SEQUENCE</scope>
    <source>
        <strain evidence="7">SMH3187-1</strain>
    </source>
</reference>
<accession>A0AA40JYP3</accession>
<evidence type="ECO:0000256" key="5">
    <source>
        <dbReference type="ARBA" id="ARBA00023136"/>
    </source>
</evidence>
<dbReference type="AlphaFoldDB" id="A0AA40JYP3"/>
<comment type="similarity">
    <text evidence="2">Belongs to the OXA1/ALB3/YidC family.</text>
</comment>
<comment type="caution">
    <text evidence="7">The sequence shown here is derived from an EMBL/GenBank/DDBJ whole genome shotgun (WGS) entry which is preliminary data.</text>
</comment>
<dbReference type="GO" id="GO:0033617">
    <property type="term" value="P:mitochondrial respiratory chain complex IV assembly"/>
    <property type="evidence" value="ECO:0007669"/>
    <property type="project" value="TreeGrafter"/>
</dbReference>
<organism evidence="7 8">
    <name type="scientific">Schizothecium vesticola</name>
    <dbReference type="NCBI Taxonomy" id="314040"/>
    <lineage>
        <taxon>Eukaryota</taxon>
        <taxon>Fungi</taxon>
        <taxon>Dikarya</taxon>
        <taxon>Ascomycota</taxon>
        <taxon>Pezizomycotina</taxon>
        <taxon>Sordariomycetes</taxon>
        <taxon>Sordariomycetidae</taxon>
        <taxon>Sordariales</taxon>
        <taxon>Schizotheciaceae</taxon>
        <taxon>Schizothecium</taxon>
    </lineage>
</organism>
<keyword evidence="5 6" id="KW-0472">Membrane</keyword>
<evidence type="ECO:0000256" key="6">
    <source>
        <dbReference type="SAM" id="Phobius"/>
    </source>
</evidence>
<dbReference type="GO" id="GO:0032977">
    <property type="term" value="F:membrane insertase activity"/>
    <property type="evidence" value="ECO:0007669"/>
    <property type="project" value="InterPro"/>
</dbReference>
<evidence type="ECO:0000256" key="2">
    <source>
        <dbReference type="ARBA" id="ARBA00009877"/>
    </source>
</evidence>
<dbReference type="PANTHER" id="PTHR12428">
    <property type="entry name" value="OXA1"/>
    <property type="match status" value="1"/>
</dbReference>
<dbReference type="PANTHER" id="PTHR12428:SF65">
    <property type="entry name" value="CYTOCHROME C OXIDASE ASSEMBLY PROTEIN COX18, MITOCHONDRIAL"/>
    <property type="match status" value="1"/>
</dbReference>
<evidence type="ECO:0008006" key="9">
    <source>
        <dbReference type="Google" id="ProtNLM"/>
    </source>
</evidence>
<sequence>MATKIRLIPLTTAVSLTQSLFTTIHTTTLTPWYLTIPLLALTLHLAARLPLSLYARRVLVRRARLAPLLHAWRARHTLAVPASPEREAEVARRVAATTKRVHRVWGVQRWKDFLGLGALPEGLAATGIEEGLATGGCLWFPDLTVADPLHVLPFALSVVLVVNVMPRTQAGVRRMLGLDDGKTAVVGGKTPQRLTRALLVMALAIGPVTMDLPAALHLYWLSSSTLTLLQTELTAYLMPLPGSNVRPCTESEMRFIRPTREKKV</sequence>
<dbReference type="EMBL" id="JAUKUD010000006">
    <property type="protein sequence ID" value="KAK0740176.1"/>
    <property type="molecule type" value="Genomic_DNA"/>
</dbReference>
<dbReference type="Proteomes" id="UP001172155">
    <property type="component" value="Unassembled WGS sequence"/>
</dbReference>
<protein>
    <recommendedName>
        <fullName evidence="9">Mitochondrial export translocase Oxa2</fullName>
    </recommendedName>
</protein>
<dbReference type="GO" id="GO:0032979">
    <property type="term" value="P:protein insertion into mitochondrial inner membrane from matrix"/>
    <property type="evidence" value="ECO:0007669"/>
    <property type="project" value="TreeGrafter"/>
</dbReference>
<gene>
    <name evidence="7" type="ORF">B0T18DRAFT_448870</name>
</gene>